<sequence length="14" mass="1637">MASCLDRNYCSNYP</sequence>
<accession>A0A2P2P4F5</accession>
<protein>
    <submittedName>
        <fullName evidence="1">Uncharacterized protein</fullName>
    </submittedName>
</protein>
<organism evidence="1">
    <name type="scientific">Rhizophora mucronata</name>
    <name type="common">Asiatic mangrove</name>
    <dbReference type="NCBI Taxonomy" id="61149"/>
    <lineage>
        <taxon>Eukaryota</taxon>
        <taxon>Viridiplantae</taxon>
        <taxon>Streptophyta</taxon>
        <taxon>Embryophyta</taxon>
        <taxon>Tracheophyta</taxon>
        <taxon>Spermatophyta</taxon>
        <taxon>Magnoliopsida</taxon>
        <taxon>eudicotyledons</taxon>
        <taxon>Gunneridae</taxon>
        <taxon>Pentapetalae</taxon>
        <taxon>rosids</taxon>
        <taxon>fabids</taxon>
        <taxon>Malpighiales</taxon>
        <taxon>Rhizophoraceae</taxon>
        <taxon>Rhizophora</taxon>
    </lineage>
</organism>
<reference evidence="1" key="1">
    <citation type="submission" date="2018-02" db="EMBL/GenBank/DDBJ databases">
        <title>Rhizophora mucronata_Transcriptome.</title>
        <authorList>
            <person name="Meera S.P."/>
            <person name="Sreeshan A."/>
            <person name="Augustine A."/>
        </authorList>
    </citation>
    <scope>NUCLEOTIDE SEQUENCE</scope>
    <source>
        <tissue evidence="1">Leaf</tissue>
    </source>
</reference>
<name>A0A2P2P4F5_RHIMU</name>
<dbReference type="EMBL" id="GGEC01069123">
    <property type="protein sequence ID" value="MBX49607.1"/>
    <property type="molecule type" value="Transcribed_RNA"/>
</dbReference>
<proteinExistence type="predicted"/>
<evidence type="ECO:0000313" key="1">
    <source>
        <dbReference type="EMBL" id="MBX49607.1"/>
    </source>
</evidence>